<keyword evidence="3" id="KW-1185">Reference proteome</keyword>
<dbReference type="OrthoDB" id="3554803at2759"/>
<protein>
    <submittedName>
        <fullName evidence="2">Uncharacterized protein</fullName>
    </submittedName>
</protein>
<dbReference type="AlphaFoldDB" id="A0A8H7W434"/>
<feature type="compositionally biased region" description="Basic and acidic residues" evidence="1">
    <location>
        <begin position="340"/>
        <end position="354"/>
    </location>
</feature>
<feature type="region of interest" description="Disordered" evidence="1">
    <location>
        <begin position="400"/>
        <end position="517"/>
    </location>
</feature>
<reference evidence="2" key="1">
    <citation type="submission" date="2021-02" db="EMBL/GenBank/DDBJ databases">
        <title>Genome sequence Cadophora malorum strain M34.</title>
        <authorList>
            <person name="Stefanovic E."/>
            <person name="Vu D."/>
            <person name="Scully C."/>
            <person name="Dijksterhuis J."/>
            <person name="Roader J."/>
            <person name="Houbraken J."/>
        </authorList>
    </citation>
    <scope>NUCLEOTIDE SEQUENCE</scope>
    <source>
        <strain evidence="2">M34</strain>
    </source>
</reference>
<feature type="compositionally biased region" description="Polar residues" evidence="1">
    <location>
        <begin position="508"/>
        <end position="517"/>
    </location>
</feature>
<feature type="compositionally biased region" description="Basic and acidic residues" evidence="1">
    <location>
        <begin position="479"/>
        <end position="488"/>
    </location>
</feature>
<evidence type="ECO:0000313" key="2">
    <source>
        <dbReference type="EMBL" id="KAG4414462.1"/>
    </source>
</evidence>
<organism evidence="2 3">
    <name type="scientific">Cadophora malorum</name>
    <dbReference type="NCBI Taxonomy" id="108018"/>
    <lineage>
        <taxon>Eukaryota</taxon>
        <taxon>Fungi</taxon>
        <taxon>Dikarya</taxon>
        <taxon>Ascomycota</taxon>
        <taxon>Pezizomycotina</taxon>
        <taxon>Leotiomycetes</taxon>
        <taxon>Helotiales</taxon>
        <taxon>Ploettnerulaceae</taxon>
        <taxon>Cadophora</taxon>
    </lineage>
</organism>
<feature type="compositionally biased region" description="Basic and acidic residues" evidence="1">
    <location>
        <begin position="372"/>
        <end position="387"/>
    </location>
</feature>
<feature type="compositionally biased region" description="Polar residues" evidence="1">
    <location>
        <begin position="358"/>
        <end position="367"/>
    </location>
</feature>
<dbReference type="EMBL" id="JAFJYH010000264">
    <property type="protein sequence ID" value="KAG4414462.1"/>
    <property type="molecule type" value="Genomic_DNA"/>
</dbReference>
<gene>
    <name evidence="2" type="ORF">IFR04_012425</name>
</gene>
<name>A0A8H7W434_9HELO</name>
<dbReference type="Proteomes" id="UP000664132">
    <property type="component" value="Unassembled WGS sequence"/>
</dbReference>
<sequence>MRGLRASSSVLTARRRASVRARHNIQVFGWDTPGAELASRVTEKTESGYWTRRTRSTSAAALREGQDDSAIPSTDGAASSVARRLNPAKKKSENAYSLRHIAKVPVYWTADHPSKADKASYNPDRLYSAQRSGPLQATSNQISSRRPTKGSRTYDARIDPLSPIAGQGRRSSSRSQFKANTFRKATSQVSPTRKDTGFSSPEFWEAVRGCSQQSRPQEKSGTSIKSAVQSLLSETASRSPSQKKVLARFTKEIELYLQAVKAHPSQSLISSLSTPSSTTLSAYTIRELKPYQYEFQIAGLAVTSAEQKGMARFQKGPSPPPTPPKDDKFVQNRIFTTNKNNDKKKEKSAQEAKHPSYGSGSTGTTVLGWTPPHEKIYERPSNNDKKRPWVLTDRTFIGSAPAHDLSHSPPRPAREAPILPRASPKKSLPWLRKPATSPEASPTKKLSGASVIHEQHRPSTPLGGWVSTKDIAEPTDEREDSHPIEKSRSGISQAPTLANREDLKLSSRKLTATNYMN</sequence>
<accession>A0A8H7W434</accession>
<feature type="region of interest" description="Disordered" evidence="1">
    <location>
        <begin position="57"/>
        <end position="80"/>
    </location>
</feature>
<proteinExistence type="predicted"/>
<feature type="compositionally biased region" description="Polar residues" evidence="1">
    <location>
        <begin position="130"/>
        <end position="145"/>
    </location>
</feature>
<comment type="caution">
    <text evidence="2">The sequence shown here is derived from an EMBL/GenBank/DDBJ whole genome shotgun (WGS) entry which is preliminary data.</text>
</comment>
<evidence type="ECO:0000313" key="3">
    <source>
        <dbReference type="Proteomes" id="UP000664132"/>
    </source>
</evidence>
<evidence type="ECO:0000256" key="1">
    <source>
        <dbReference type="SAM" id="MobiDB-lite"/>
    </source>
</evidence>
<feature type="region of interest" description="Disordered" evidence="1">
    <location>
        <begin position="130"/>
        <end position="198"/>
    </location>
</feature>
<feature type="compositionally biased region" description="Polar residues" evidence="1">
    <location>
        <begin position="176"/>
        <end position="191"/>
    </location>
</feature>
<feature type="region of interest" description="Disordered" evidence="1">
    <location>
        <begin position="308"/>
        <end position="387"/>
    </location>
</feature>